<reference evidence="8 9" key="1">
    <citation type="submission" date="2018-07" db="EMBL/GenBank/DDBJ databases">
        <title>Genome sequencing of Runella.</title>
        <authorList>
            <person name="Baek M.-G."/>
            <person name="Yi H."/>
        </authorList>
    </citation>
    <scope>NUCLEOTIDE SEQUENCE [LARGE SCALE GENOMIC DNA]</scope>
    <source>
        <strain evidence="8 9">HYN0085</strain>
    </source>
</reference>
<evidence type="ECO:0000256" key="5">
    <source>
        <dbReference type="PIRSR" id="PIRSR600888-1"/>
    </source>
</evidence>
<evidence type="ECO:0000256" key="6">
    <source>
        <dbReference type="PIRSR" id="PIRSR600888-3"/>
    </source>
</evidence>
<organism evidence="8 9">
    <name type="scientific">Runella rosea</name>
    <dbReference type="NCBI Taxonomy" id="2259595"/>
    <lineage>
        <taxon>Bacteria</taxon>
        <taxon>Pseudomonadati</taxon>
        <taxon>Bacteroidota</taxon>
        <taxon>Cytophagia</taxon>
        <taxon>Cytophagales</taxon>
        <taxon>Spirosomataceae</taxon>
        <taxon>Runella</taxon>
    </lineage>
</organism>
<dbReference type="InterPro" id="IPR000888">
    <property type="entry name" value="RmlC-like"/>
</dbReference>
<dbReference type="NCBIfam" id="TIGR01221">
    <property type="entry name" value="rmlC"/>
    <property type="match status" value="1"/>
</dbReference>
<feature type="site" description="Participates in a stacking interaction with the thymidine ring of dTDP-4-oxo-6-deoxyglucose" evidence="6">
    <location>
        <position position="138"/>
    </location>
</feature>
<dbReference type="EC" id="5.1.3.13" evidence="3 7"/>
<comment type="similarity">
    <text evidence="7">Belongs to the dTDP-4-dehydrorhamnose 3,5-epimerase family.</text>
</comment>
<dbReference type="GO" id="GO:0005829">
    <property type="term" value="C:cytosol"/>
    <property type="evidence" value="ECO:0007669"/>
    <property type="project" value="TreeGrafter"/>
</dbReference>
<sequence length="186" mass="21655">MIFEETPLKNSYVISLQSFSDNRGWFTRTFCKKDFEKIGHSEEWVQLNHSFTVTKGAIRGMHFQYPPHSEIKMVRCISGGVLDVIVDIRKGSPTFLQHFSIELSAINKKMLYIPKGFAHGFQTLSDNCELIYHHTMYYEKNSEGALRYDEPLLSIKWPLEPTDISERDLNHQYLTRSFEGIDLILS</sequence>
<dbReference type="UniPathway" id="UPA00124"/>
<comment type="pathway">
    <text evidence="7">Carbohydrate biosynthesis; dTDP-L-rhamnose biosynthesis.</text>
</comment>
<dbReference type="SUPFAM" id="SSF51182">
    <property type="entry name" value="RmlC-like cupins"/>
    <property type="match status" value="1"/>
</dbReference>
<dbReference type="InterPro" id="IPR011051">
    <property type="entry name" value="RmlC_Cupin_sf"/>
</dbReference>
<comment type="subunit">
    <text evidence="7">Homodimer.</text>
</comment>
<feature type="active site" description="Proton donor" evidence="5">
    <location>
        <position position="132"/>
    </location>
</feature>
<evidence type="ECO:0000256" key="2">
    <source>
        <dbReference type="ARBA" id="ARBA00001997"/>
    </source>
</evidence>
<keyword evidence="7 8" id="KW-0413">Isomerase</keyword>
<dbReference type="Pfam" id="PF00908">
    <property type="entry name" value="dTDP_sugar_isom"/>
    <property type="match status" value="1"/>
</dbReference>
<dbReference type="Proteomes" id="UP000251993">
    <property type="component" value="Chromosome"/>
</dbReference>
<dbReference type="CDD" id="cd00438">
    <property type="entry name" value="cupin_RmlC"/>
    <property type="match status" value="1"/>
</dbReference>
<evidence type="ECO:0000256" key="4">
    <source>
        <dbReference type="ARBA" id="ARBA00019595"/>
    </source>
</evidence>
<evidence type="ECO:0000313" key="8">
    <source>
        <dbReference type="EMBL" id="AXE16425.1"/>
    </source>
</evidence>
<name>A0A344TCQ4_9BACT</name>
<feature type="active site" description="Proton acceptor" evidence="5">
    <location>
        <position position="62"/>
    </location>
</feature>
<dbReference type="GO" id="GO:0000271">
    <property type="term" value="P:polysaccharide biosynthetic process"/>
    <property type="evidence" value="ECO:0007669"/>
    <property type="project" value="TreeGrafter"/>
</dbReference>
<dbReference type="InterPro" id="IPR014710">
    <property type="entry name" value="RmlC-like_jellyroll"/>
</dbReference>
<dbReference type="RefSeq" id="WP_114065212.1">
    <property type="nucleotide sequence ID" value="NZ_CP030850.1"/>
</dbReference>
<evidence type="ECO:0000256" key="7">
    <source>
        <dbReference type="RuleBase" id="RU364069"/>
    </source>
</evidence>
<evidence type="ECO:0000256" key="3">
    <source>
        <dbReference type="ARBA" id="ARBA00012098"/>
    </source>
</evidence>
<dbReference type="EMBL" id="CP030850">
    <property type="protein sequence ID" value="AXE16425.1"/>
    <property type="molecule type" value="Genomic_DNA"/>
</dbReference>
<dbReference type="AlphaFoldDB" id="A0A344TCQ4"/>
<dbReference type="PANTHER" id="PTHR21047:SF2">
    <property type="entry name" value="THYMIDINE DIPHOSPHO-4-KETO-RHAMNOSE 3,5-EPIMERASE"/>
    <property type="match status" value="1"/>
</dbReference>
<comment type="catalytic activity">
    <reaction evidence="1 7">
        <text>dTDP-4-dehydro-6-deoxy-alpha-D-glucose = dTDP-4-dehydro-beta-L-rhamnose</text>
        <dbReference type="Rhea" id="RHEA:16969"/>
        <dbReference type="ChEBI" id="CHEBI:57649"/>
        <dbReference type="ChEBI" id="CHEBI:62830"/>
        <dbReference type="EC" id="5.1.3.13"/>
    </reaction>
</comment>
<keyword evidence="9" id="KW-1185">Reference proteome</keyword>
<dbReference type="KEGG" id="run:DR864_01115"/>
<accession>A0A344TCQ4</accession>
<proteinExistence type="inferred from homology"/>
<evidence type="ECO:0000256" key="1">
    <source>
        <dbReference type="ARBA" id="ARBA00001298"/>
    </source>
</evidence>
<dbReference type="GO" id="GO:0008830">
    <property type="term" value="F:dTDP-4-dehydrorhamnose 3,5-epimerase activity"/>
    <property type="evidence" value="ECO:0007669"/>
    <property type="project" value="UniProtKB-UniRule"/>
</dbReference>
<protein>
    <recommendedName>
        <fullName evidence="4 7">dTDP-4-dehydrorhamnose 3,5-epimerase</fullName>
        <ecNumber evidence="3 7">5.1.3.13</ecNumber>
    </recommendedName>
    <alternativeName>
        <fullName evidence="7">Thymidine diphospho-4-keto-rhamnose 3,5-epimerase</fullName>
    </alternativeName>
</protein>
<dbReference type="PANTHER" id="PTHR21047">
    <property type="entry name" value="DTDP-6-DEOXY-D-GLUCOSE-3,5 EPIMERASE"/>
    <property type="match status" value="1"/>
</dbReference>
<gene>
    <name evidence="8" type="primary">rfbC</name>
    <name evidence="8" type="ORF">DR864_01115</name>
</gene>
<comment type="function">
    <text evidence="2 7">Catalyzes the epimerization of the C3' and C5'positions of dTDP-6-deoxy-D-xylo-4-hexulose, forming dTDP-6-deoxy-L-lyxo-4-hexulose.</text>
</comment>
<dbReference type="OrthoDB" id="9800680at2"/>
<dbReference type="Gene3D" id="2.60.120.10">
    <property type="entry name" value="Jelly Rolls"/>
    <property type="match status" value="1"/>
</dbReference>
<dbReference type="GO" id="GO:0019305">
    <property type="term" value="P:dTDP-rhamnose biosynthetic process"/>
    <property type="evidence" value="ECO:0007669"/>
    <property type="project" value="UniProtKB-UniRule"/>
</dbReference>
<evidence type="ECO:0000313" key="9">
    <source>
        <dbReference type="Proteomes" id="UP000251993"/>
    </source>
</evidence>